<proteinExistence type="predicted"/>
<dbReference type="KEGG" id="sphu:SPPYR_0335"/>
<dbReference type="AlphaFoldDB" id="A0A1Y5PS49"/>
<sequence length="25" mass="2793">MRRLTPHWVPAFAGMTSYGIPSVAF</sequence>
<name>A0A1Y5PS49_9SPHN</name>
<evidence type="ECO:0000313" key="1">
    <source>
        <dbReference type="EMBL" id="SBV31455.1"/>
    </source>
</evidence>
<protein>
    <submittedName>
        <fullName evidence="1">Uncharacterized protein</fullName>
    </submittedName>
</protein>
<reference evidence="1" key="1">
    <citation type="submission" date="2016-03" db="EMBL/GenBank/DDBJ databases">
        <authorList>
            <person name="Ploux O."/>
        </authorList>
    </citation>
    <scope>NUCLEOTIDE SEQUENCE</scope>
    <source>
        <strain evidence="1">UC10</strain>
    </source>
</reference>
<accession>A0A1Y5PS49</accession>
<dbReference type="EMBL" id="LT598653">
    <property type="protein sequence ID" value="SBV31455.1"/>
    <property type="molecule type" value="Genomic_DNA"/>
</dbReference>
<gene>
    <name evidence="1" type="ORF">SPPYR_0335</name>
</gene>
<organism evidence="1">
    <name type="scientific">uncultured Sphingopyxis sp</name>
    <dbReference type="NCBI Taxonomy" id="310581"/>
    <lineage>
        <taxon>Bacteria</taxon>
        <taxon>Pseudomonadati</taxon>
        <taxon>Pseudomonadota</taxon>
        <taxon>Alphaproteobacteria</taxon>
        <taxon>Sphingomonadales</taxon>
        <taxon>Sphingomonadaceae</taxon>
        <taxon>Sphingopyxis</taxon>
        <taxon>environmental samples</taxon>
    </lineage>
</organism>